<evidence type="ECO:0000313" key="2">
    <source>
        <dbReference type="EMBL" id="KAJ6422289.1"/>
    </source>
</evidence>
<keyword evidence="3" id="KW-1185">Reference proteome</keyword>
<evidence type="ECO:0000256" key="1">
    <source>
        <dbReference type="SAM" id="Phobius"/>
    </source>
</evidence>
<evidence type="ECO:0000313" key="3">
    <source>
        <dbReference type="Proteomes" id="UP001162972"/>
    </source>
</evidence>
<dbReference type="Proteomes" id="UP001162972">
    <property type="component" value="Chromosome 19"/>
</dbReference>
<keyword evidence="1" id="KW-0812">Transmembrane</keyword>
<sequence length="110" mass="12564">MEVSPSLGLVSSLTLLLPLVIFLVHVYCTVVLRSERIKRKLRMQGIQGPPPSFLYGNLPEMQKIQLKTLKASSFQAADFIAHDYTSTVFPYFEQWRKEYGMQISPLLSTQ</sequence>
<reference evidence="2 3" key="1">
    <citation type="journal article" date="2023" name="Int. J. Mol. Sci.">
        <title>De Novo Assembly and Annotation of 11 Diverse Shrub Willow (Salix) Genomes Reveals Novel Gene Organization in Sex-Linked Regions.</title>
        <authorList>
            <person name="Hyden B."/>
            <person name="Feng K."/>
            <person name="Yates T.B."/>
            <person name="Jawdy S."/>
            <person name="Cereghino C."/>
            <person name="Smart L.B."/>
            <person name="Muchero W."/>
        </authorList>
    </citation>
    <scope>NUCLEOTIDE SEQUENCE [LARGE SCALE GENOMIC DNA]</scope>
    <source>
        <tissue evidence="2">Shoot tip</tissue>
    </source>
</reference>
<feature type="transmembrane region" description="Helical" evidence="1">
    <location>
        <begin position="6"/>
        <end position="32"/>
    </location>
</feature>
<keyword evidence="1" id="KW-0472">Membrane</keyword>
<dbReference type="AlphaFoldDB" id="A0AAD6KF13"/>
<proteinExistence type="predicted"/>
<keyword evidence="1" id="KW-1133">Transmembrane helix</keyword>
<organism evidence="2 3">
    <name type="scientific">Salix udensis</name>
    <dbReference type="NCBI Taxonomy" id="889485"/>
    <lineage>
        <taxon>Eukaryota</taxon>
        <taxon>Viridiplantae</taxon>
        <taxon>Streptophyta</taxon>
        <taxon>Embryophyta</taxon>
        <taxon>Tracheophyta</taxon>
        <taxon>Spermatophyta</taxon>
        <taxon>Magnoliopsida</taxon>
        <taxon>eudicotyledons</taxon>
        <taxon>Gunneridae</taxon>
        <taxon>Pentapetalae</taxon>
        <taxon>rosids</taxon>
        <taxon>fabids</taxon>
        <taxon>Malpighiales</taxon>
        <taxon>Salicaceae</taxon>
        <taxon>Saliceae</taxon>
        <taxon>Salix</taxon>
    </lineage>
</organism>
<gene>
    <name evidence="2" type="ORF">OIU84_027277</name>
</gene>
<accession>A0AAD6KF13</accession>
<dbReference type="EMBL" id="JAPFFJ010000007">
    <property type="protein sequence ID" value="KAJ6422289.1"/>
    <property type="molecule type" value="Genomic_DNA"/>
</dbReference>
<evidence type="ECO:0008006" key="4">
    <source>
        <dbReference type="Google" id="ProtNLM"/>
    </source>
</evidence>
<comment type="caution">
    <text evidence="2">The sequence shown here is derived from an EMBL/GenBank/DDBJ whole genome shotgun (WGS) entry which is preliminary data.</text>
</comment>
<name>A0AAD6KF13_9ROSI</name>
<protein>
    <recommendedName>
        <fullName evidence="4">Cytochrome P450</fullName>
    </recommendedName>
</protein>